<evidence type="ECO:0000256" key="1">
    <source>
        <dbReference type="SAM" id="Phobius"/>
    </source>
</evidence>
<evidence type="ECO:0000313" key="3">
    <source>
        <dbReference type="Proteomes" id="UP001314170"/>
    </source>
</evidence>
<name>A0AAV1QUY2_9ROSI</name>
<gene>
    <name evidence="2" type="ORF">DCAF_LOCUS2337</name>
</gene>
<keyword evidence="1" id="KW-0472">Membrane</keyword>
<keyword evidence="3" id="KW-1185">Reference proteome</keyword>
<dbReference type="Proteomes" id="UP001314170">
    <property type="component" value="Unassembled WGS sequence"/>
</dbReference>
<reference evidence="2 3" key="1">
    <citation type="submission" date="2024-01" db="EMBL/GenBank/DDBJ databases">
        <authorList>
            <person name="Waweru B."/>
        </authorList>
    </citation>
    <scope>NUCLEOTIDE SEQUENCE [LARGE SCALE GENOMIC DNA]</scope>
</reference>
<dbReference type="AlphaFoldDB" id="A0AAV1QUY2"/>
<accession>A0AAV1QUY2</accession>
<keyword evidence="1" id="KW-1133">Transmembrane helix</keyword>
<sequence>MDALVPVNSNHLFGPLTAILYLSTLICTFEFLPCQLNAIFVADEDESQLHLFANCPKARQPRLFALGNPKELAILEESVAT</sequence>
<comment type="caution">
    <text evidence="2">The sequence shown here is derived from an EMBL/GenBank/DDBJ whole genome shotgun (WGS) entry which is preliminary data.</text>
</comment>
<protein>
    <submittedName>
        <fullName evidence="2">Uncharacterized protein</fullName>
    </submittedName>
</protein>
<keyword evidence="1" id="KW-0812">Transmembrane</keyword>
<evidence type="ECO:0000313" key="2">
    <source>
        <dbReference type="EMBL" id="CAK7324678.1"/>
    </source>
</evidence>
<proteinExistence type="predicted"/>
<dbReference type="EMBL" id="CAWUPB010000501">
    <property type="protein sequence ID" value="CAK7324678.1"/>
    <property type="molecule type" value="Genomic_DNA"/>
</dbReference>
<organism evidence="2 3">
    <name type="scientific">Dovyalis caffra</name>
    <dbReference type="NCBI Taxonomy" id="77055"/>
    <lineage>
        <taxon>Eukaryota</taxon>
        <taxon>Viridiplantae</taxon>
        <taxon>Streptophyta</taxon>
        <taxon>Embryophyta</taxon>
        <taxon>Tracheophyta</taxon>
        <taxon>Spermatophyta</taxon>
        <taxon>Magnoliopsida</taxon>
        <taxon>eudicotyledons</taxon>
        <taxon>Gunneridae</taxon>
        <taxon>Pentapetalae</taxon>
        <taxon>rosids</taxon>
        <taxon>fabids</taxon>
        <taxon>Malpighiales</taxon>
        <taxon>Salicaceae</taxon>
        <taxon>Flacourtieae</taxon>
        <taxon>Dovyalis</taxon>
    </lineage>
</organism>
<feature type="transmembrane region" description="Helical" evidence="1">
    <location>
        <begin position="12"/>
        <end position="32"/>
    </location>
</feature>